<keyword evidence="5" id="KW-1185">Reference proteome</keyword>
<dbReference type="AlphaFoldDB" id="A0A2T0JUY6"/>
<feature type="domain" description="Histidine kinase/HSP90-like ATPase" evidence="2">
    <location>
        <begin position="205"/>
        <end position="312"/>
    </location>
</feature>
<evidence type="ECO:0000259" key="2">
    <source>
        <dbReference type="Pfam" id="PF13581"/>
    </source>
</evidence>
<dbReference type="NCBIfam" id="NF041045">
    <property type="entry name" value="RsbA_anti_sig"/>
    <property type="match status" value="1"/>
</dbReference>
<name>A0A2T0JUY6_9ACTN</name>
<dbReference type="InterPro" id="IPR050267">
    <property type="entry name" value="Anti-sigma-factor_SerPK"/>
</dbReference>
<dbReference type="CDD" id="cd16936">
    <property type="entry name" value="HATPase_RsbW-like"/>
    <property type="match status" value="1"/>
</dbReference>
<dbReference type="InterPro" id="IPR003594">
    <property type="entry name" value="HATPase_dom"/>
</dbReference>
<dbReference type="OrthoDB" id="4088450at2"/>
<evidence type="ECO:0000313" key="4">
    <source>
        <dbReference type="EMBL" id="PRX11466.1"/>
    </source>
</evidence>
<dbReference type="RefSeq" id="WP_106330187.1">
    <property type="nucleotide sequence ID" value="NZ_BOMO01000127.1"/>
</dbReference>
<keyword evidence="4" id="KW-0808">Transferase</keyword>
<dbReference type="InterPro" id="IPR036890">
    <property type="entry name" value="HATPase_C_sf"/>
</dbReference>
<dbReference type="EMBL" id="PVMZ01000031">
    <property type="protein sequence ID" value="PRX11466.1"/>
    <property type="molecule type" value="Genomic_DNA"/>
</dbReference>
<proteinExistence type="predicted"/>
<dbReference type="Gene3D" id="3.30.565.10">
    <property type="entry name" value="Histidine kinase-like ATPase, C-terminal domain"/>
    <property type="match status" value="1"/>
</dbReference>
<dbReference type="InterPro" id="IPR025847">
    <property type="entry name" value="MEDS_domain"/>
</dbReference>
<keyword evidence="4" id="KW-0418">Kinase</keyword>
<keyword evidence="1" id="KW-0723">Serine/threonine-protein kinase</keyword>
<dbReference type="Proteomes" id="UP000239415">
    <property type="component" value="Unassembled WGS sequence"/>
</dbReference>
<dbReference type="GO" id="GO:0004674">
    <property type="term" value="F:protein serine/threonine kinase activity"/>
    <property type="evidence" value="ECO:0007669"/>
    <property type="project" value="UniProtKB-KW"/>
</dbReference>
<dbReference type="SUPFAM" id="SSF55874">
    <property type="entry name" value="ATPase domain of HSP90 chaperone/DNA topoisomerase II/histidine kinase"/>
    <property type="match status" value="1"/>
</dbReference>
<dbReference type="Pfam" id="PF13581">
    <property type="entry name" value="HATPase_c_2"/>
    <property type="match status" value="1"/>
</dbReference>
<evidence type="ECO:0000259" key="3">
    <source>
        <dbReference type="Pfam" id="PF14417"/>
    </source>
</evidence>
<accession>A0A2T0JUY6</accession>
<protein>
    <submittedName>
        <fullName evidence="4">Histidine kinase-like protein</fullName>
    </submittedName>
</protein>
<sequence>MRSGAAADRSGYFHETAFYDSGEEFLALIVPFFTDGLEAGEPVISAFAAANQSLVRDAFGAGSGIRFVDGDSQYARPAGAIRRYRELFGEYAARGAHQIRVAGDVPHPGAGAPWDWWARYEAAVNRAYDSFPVWGICPYDVRTTPAHVMAEVRRTHPHIAQGRTHAGNPAFEDPADFLRARTDTWYDPVEQSPPALELLNPAPGQARSAVDAVAAAAGLTPDDRNALRLAVSEAVANGLLHGLPPVVVRAWPAAGRVVVTVTDAGDGPADPYAGLIPAERPVGDGGLGLWISHQVCAFVGLDRAPGAFTLRLIAGRLD</sequence>
<dbReference type="Pfam" id="PF14417">
    <property type="entry name" value="MEDS"/>
    <property type="match status" value="1"/>
</dbReference>
<evidence type="ECO:0000313" key="5">
    <source>
        <dbReference type="Proteomes" id="UP000239415"/>
    </source>
</evidence>
<evidence type="ECO:0000256" key="1">
    <source>
        <dbReference type="ARBA" id="ARBA00022527"/>
    </source>
</evidence>
<organism evidence="4 5">
    <name type="scientific">Actinoplanes italicus</name>
    <dbReference type="NCBI Taxonomy" id="113567"/>
    <lineage>
        <taxon>Bacteria</taxon>
        <taxon>Bacillati</taxon>
        <taxon>Actinomycetota</taxon>
        <taxon>Actinomycetes</taxon>
        <taxon>Micromonosporales</taxon>
        <taxon>Micromonosporaceae</taxon>
        <taxon>Actinoplanes</taxon>
    </lineage>
</organism>
<dbReference type="PANTHER" id="PTHR35526">
    <property type="entry name" value="ANTI-SIGMA-F FACTOR RSBW-RELATED"/>
    <property type="match status" value="1"/>
</dbReference>
<gene>
    <name evidence="4" type="ORF">CLV67_13142</name>
</gene>
<reference evidence="4 5" key="1">
    <citation type="submission" date="2018-03" db="EMBL/GenBank/DDBJ databases">
        <title>Genomic Encyclopedia of Archaeal and Bacterial Type Strains, Phase II (KMG-II): from individual species to whole genera.</title>
        <authorList>
            <person name="Goeker M."/>
        </authorList>
    </citation>
    <scope>NUCLEOTIDE SEQUENCE [LARGE SCALE GENOMIC DNA]</scope>
    <source>
        <strain evidence="4 5">DSM 43146</strain>
    </source>
</reference>
<feature type="domain" description="MEDS" evidence="3">
    <location>
        <begin position="14"/>
        <end position="157"/>
    </location>
</feature>
<dbReference type="InterPro" id="IPR047718">
    <property type="entry name" value="RsbA-like_anti_sig"/>
</dbReference>
<comment type="caution">
    <text evidence="4">The sequence shown here is derived from an EMBL/GenBank/DDBJ whole genome shotgun (WGS) entry which is preliminary data.</text>
</comment>
<dbReference type="PANTHER" id="PTHR35526:SF3">
    <property type="entry name" value="ANTI-SIGMA-F FACTOR RSBW"/>
    <property type="match status" value="1"/>
</dbReference>